<dbReference type="GO" id="GO:0005524">
    <property type="term" value="F:ATP binding"/>
    <property type="evidence" value="ECO:0007669"/>
    <property type="project" value="UniProtKB-KW"/>
</dbReference>
<dbReference type="Pfam" id="PF00579">
    <property type="entry name" value="tRNA-synt_1b"/>
    <property type="match status" value="1"/>
</dbReference>
<evidence type="ECO:0000256" key="1">
    <source>
        <dbReference type="ARBA" id="ARBA00013160"/>
    </source>
</evidence>
<dbReference type="InterPro" id="IPR002307">
    <property type="entry name" value="Tyr-tRNA-ligase"/>
</dbReference>
<dbReference type="GO" id="GO:0005737">
    <property type="term" value="C:cytoplasm"/>
    <property type="evidence" value="ECO:0007669"/>
    <property type="project" value="TreeGrafter"/>
</dbReference>
<dbReference type="SUPFAM" id="SSF52374">
    <property type="entry name" value="Nucleotidylyl transferase"/>
    <property type="match status" value="1"/>
</dbReference>
<dbReference type="InterPro" id="IPR002305">
    <property type="entry name" value="aa-tRNA-synth_Ic"/>
</dbReference>
<evidence type="ECO:0000256" key="2">
    <source>
        <dbReference type="ARBA" id="ARBA00022598"/>
    </source>
</evidence>
<keyword evidence="6" id="KW-0030">Aminoacyl-tRNA synthetase</keyword>
<dbReference type="InterPro" id="IPR014729">
    <property type="entry name" value="Rossmann-like_a/b/a_fold"/>
</dbReference>
<proteinExistence type="predicted"/>
<evidence type="ECO:0000256" key="4">
    <source>
        <dbReference type="ARBA" id="ARBA00022840"/>
    </source>
</evidence>
<evidence type="ECO:0000256" key="5">
    <source>
        <dbReference type="ARBA" id="ARBA00022917"/>
    </source>
</evidence>
<dbReference type="NCBIfam" id="NF006330">
    <property type="entry name" value="PRK08560.1"/>
    <property type="match status" value="1"/>
</dbReference>
<dbReference type="PRINTS" id="PR01040">
    <property type="entry name" value="TRNASYNTHTYR"/>
</dbReference>
<dbReference type="GO" id="GO:0004831">
    <property type="term" value="F:tyrosine-tRNA ligase activity"/>
    <property type="evidence" value="ECO:0007669"/>
    <property type="project" value="UniProtKB-EC"/>
</dbReference>
<dbReference type="EMBL" id="UINC01059591">
    <property type="protein sequence ID" value="SVB83177.1"/>
    <property type="molecule type" value="Genomic_DNA"/>
</dbReference>
<comment type="catalytic activity">
    <reaction evidence="8">
        <text>tRNA(Tyr) + L-tyrosine + ATP = L-tyrosyl-tRNA(Tyr) + AMP + diphosphate + H(+)</text>
        <dbReference type="Rhea" id="RHEA:10220"/>
        <dbReference type="Rhea" id="RHEA-COMP:9706"/>
        <dbReference type="Rhea" id="RHEA-COMP:9707"/>
        <dbReference type="ChEBI" id="CHEBI:15378"/>
        <dbReference type="ChEBI" id="CHEBI:30616"/>
        <dbReference type="ChEBI" id="CHEBI:33019"/>
        <dbReference type="ChEBI" id="CHEBI:58315"/>
        <dbReference type="ChEBI" id="CHEBI:78442"/>
        <dbReference type="ChEBI" id="CHEBI:78536"/>
        <dbReference type="ChEBI" id="CHEBI:456215"/>
        <dbReference type="EC" id="6.1.1.1"/>
    </reaction>
</comment>
<keyword evidence="2" id="KW-0436">Ligase</keyword>
<evidence type="ECO:0000313" key="9">
    <source>
        <dbReference type="EMBL" id="SVB83177.1"/>
    </source>
</evidence>
<dbReference type="PIRSF" id="PIRSF006588">
    <property type="entry name" value="TyrRS_arch_euk"/>
    <property type="match status" value="1"/>
</dbReference>
<organism evidence="9">
    <name type="scientific">marine metagenome</name>
    <dbReference type="NCBI Taxonomy" id="408172"/>
    <lineage>
        <taxon>unclassified sequences</taxon>
        <taxon>metagenomes</taxon>
        <taxon>ecological metagenomes</taxon>
    </lineage>
</organism>
<evidence type="ECO:0000256" key="8">
    <source>
        <dbReference type="ARBA" id="ARBA00048248"/>
    </source>
</evidence>
<dbReference type="Gene3D" id="1.10.240.10">
    <property type="entry name" value="Tyrosyl-Transfer RNA Synthetase"/>
    <property type="match status" value="1"/>
</dbReference>
<dbReference type="Gene3D" id="3.40.50.620">
    <property type="entry name" value="HUPs"/>
    <property type="match status" value="1"/>
</dbReference>
<dbReference type="PANTHER" id="PTHR46264">
    <property type="entry name" value="TYROSINE-TRNA LIGASE"/>
    <property type="match status" value="1"/>
</dbReference>
<dbReference type="PANTHER" id="PTHR46264:SF4">
    <property type="entry name" value="TYROSINE--TRNA LIGASE, CYTOPLASMIC"/>
    <property type="match status" value="1"/>
</dbReference>
<dbReference type="NCBIfam" id="TIGR00234">
    <property type="entry name" value="tyrS"/>
    <property type="match status" value="1"/>
</dbReference>
<protein>
    <recommendedName>
        <fullName evidence="1">tyrosine--tRNA ligase</fullName>
        <ecNumber evidence="1">6.1.1.1</ecNumber>
    </recommendedName>
    <alternativeName>
        <fullName evidence="7">Tyrosyl-tRNA synthetase</fullName>
    </alternativeName>
</protein>
<keyword evidence="4" id="KW-0067">ATP-binding</keyword>
<dbReference type="GO" id="GO:0006437">
    <property type="term" value="P:tyrosyl-tRNA aminoacylation"/>
    <property type="evidence" value="ECO:0007669"/>
    <property type="project" value="InterPro"/>
</dbReference>
<gene>
    <name evidence="9" type="ORF">METZ01_LOCUS236031</name>
</gene>
<reference evidence="9" key="1">
    <citation type="submission" date="2018-05" db="EMBL/GenBank/DDBJ databases">
        <authorList>
            <person name="Lanie J.A."/>
            <person name="Ng W.-L."/>
            <person name="Kazmierczak K.M."/>
            <person name="Andrzejewski T.M."/>
            <person name="Davidsen T.M."/>
            <person name="Wayne K.J."/>
            <person name="Tettelin H."/>
            <person name="Glass J.I."/>
            <person name="Rusch D."/>
            <person name="Podicherti R."/>
            <person name="Tsui H.-C.T."/>
            <person name="Winkler M.E."/>
        </authorList>
    </citation>
    <scope>NUCLEOTIDE SEQUENCE</scope>
</reference>
<dbReference type="InterPro" id="IPR023617">
    <property type="entry name" value="Tyr-tRNA-ligase_arc/euk-type"/>
</dbReference>
<name>A0A382H8C7_9ZZZZ</name>
<evidence type="ECO:0000256" key="7">
    <source>
        <dbReference type="ARBA" id="ARBA00033323"/>
    </source>
</evidence>
<evidence type="ECO:0000256" key="6">
    <source>
        <dbReference type="ARBA" id="ARBA00023146"/>
    </source>
</evidence>
<dbReference type="EC" id="6.1.1.1" evidence="1"/>
<dbReference type="InterPro" id="IPR050489">
    <property type="entry name" value="Tyr-tRNA_synthase"/>
</dbReference>
<evidence type="ECO:0000256" key="3">
    <source>
        <dbReference type="ARBA" id="ARBA00022741"/>
    </source>
</evidence>
<sequence>MGKIDLILRNTVETITRHELDKLLRSRKKPSVYIGAAPTGKVHIGYYIQAAKLKDFIDAGLDVKYLLADIHAYLDDRKSPWNLAKARSKYYKEAMTAILKSIGADTKKVKFISGSSFQQKKNYIFDLYKIMGLIKLKRAMRASSEVVRQVENPDLGSLNYALMQSIDVHHLNADIAYAGIDQRKIYMLAREEVPKLGHKKPICIFTPLVGLNKSGKKMSSSEAQSAIYIDDSPTTVAKKIGRAYCPEGIIEGNGVIDMVRHVVFPVDGKIDIVRPAKFGGNKTYLDLSLLEKDFKAKKIHPADLKSSLATIFNRYLAIVHKHFKNKKSIINAAYPK</sequence>
<keyword evidence="3" id="KW-0547">Nucleotide-binding</keyword>
<dbReference type="AlphaFoldDB" id="A0A382H8C7"/>
<keyword evidence="5" id="KW-0648">Protein biosynthesis</keyword>
<accession>A0A382H8C7</accession>